<sequence>MRLHLLIVIATLVAAICDAVPATEEASEQNPTRALAIDDMDSNDQETVKAVRGHLKRSAAAQTDSETRGVHLSAVSTQTHNLNPIPALRLGSFIAEDLLLARNMNGFLREAVDRVPKRLTKEFAEDQDFVEKGTRVQSK</sequence>
<feature type="chain" id="PRO_5043449120" description="RxLR effector protein" evidence="1">
    <location>
        <begin position="20"/>
        <end position="139"/>
    </location>
</feature>
<evidence type="ECO:0008006" key="4">
    <source>
        <dbReference type="Google" id="ProtNLM"/>
    </source>
</evidence>
<gene>
    <name evidence="2" type="ORF">HBR001_LOCUS7662</name>
</gene>
<organism evidence="2 3">
    <name type="scientific">Hyaloperonospora brassicae</name>
    <name type="common">Brassica downy mildew</name>
    <name type="synonym">Peronospora brassicae</name>
    <dbReference type="NCBI Taxonomy" id="162125"/>
    <lineage>
        <taxon>Eukaryota</taxon>
        <taxon>Sar</taxon>
        <taxon>Stramenopiles</taxon>
        <taxon>Oomycota</taxon>
        <taxon>Peronosporomycetes</taxon>
        <taxon>Peronosporales</taxon>
        <taxon>Peronosporaceae</taxon>
        <taxon>Hyaloperonospora</taxon>
    </lineage>
</organism>
<accession>A0AAV0URV6</accession>
<evidence type="ECO:0000256" key="1">
    <source>
        <dbReference type="SAM" id="SignalP"/>
    </source>
</evidence>
<reference evidence="2" key="1">
    <citation type="submission" date="2022-12" db="EMBL/GenBank/DDBJ databases">
        <authorList>
            <person name="Webb A."/>
        </authorList>
    </citation>
    <scope>NUCLEOTIDE SEQUENCE</scope>
    <source>
        <strain evidence="2">Hp1</strain>
    </source>
</reference>
<evidence type="ECO:0000313" key="2">
    <source>
        <dbReference type="EMBL" id="CAI5738968.1"/>
    </source>
</evidence>
<dbReference type="Proteomes" id="UP001162031">
    <property type="component" value="Unassembled WGS sequence"/>
</dbReference>
<comment type="caution">
    <text evidence="2">The sequence shown here is derived from an EMBL/GenBank/DDBJ whole genome shotgun (WGS) entry which is preliminary data.</text>
</comment>
<name>A0AAV0URV6_HYABA</name>
<keyword evidence="3" id="KW-1185">Reference proteome</keyword>
<feature type="signal peptide" evidence="1">
    <location>
        <begin position="1"/>
        <end position="19"/>
    </location>
</feature>
<dbReference type="AlphaFoldDB" id="A0AAV0URV6"/>
<dbReference type="EMBL" id="CANTFL010001403">
    <property type="protein sequence ID" value="CAI5738968.1"/>
    <property type="molecule type" value="Genomic_DNA"/>
</dbReference>
<evidence type="ECO:0000313" key="3">
    <source>
        <dbReference type="Proteomes" id="UP001162031"/>
    </source>
</evidence>
<proteinExistence type="predicted"/>
<keyword evidence="1" id="KW-0732">Signal</keyword>
<protein>
    <recommendedName>
        <fullName evidence="4">RxLR effector protein</fullName>
    </recommendedName>
</protein>